<feature type="domain" description="Beta/gamma crystallin 'Greek key'" evidence="4">
    <location>
        <begin position="54"/>
        <end position="99"/>
    </location>
</feature>
<dbReference type="InParanoid" id="A0A4W3KEM7"/>
<dbReference type="PANTHER" id="PTHR11818:SF15">
    <property type="entry name" value="BETAGAMMAX-CRYSTALLIN"/>
    <property type="match status" value="1"/>
</dbReference>
<reference evidence="5" key="4">
    <citation type="submission" date="2025-08" db="UniProtKB">
        <authorList>
            <consortium name="Ensembl"/>
        </authorList>
    </citation>
    <scope>IDENTIFICATION</scope>
</reference>
<sequence>MSGGPYPDVSCLSQVILYDQRNFTGQRLAVTSDCPRLSERNFPERCNSVQVEDGVWVGYEGENYSGRQYLWEAGDNRDYGSYDKWWASTDQISSVRAVRQETSLPKVHLHERPGFSGRKVEIQEDIPNLMSRFSLDRFASIRVLGGNWVGYQEPHYRGPHYVLEKRDYNSYSEWGAPRATMGSIRRIRFH</sequence>
<dbReference type="PRINTS" id="PR01367">
    <property type="entry name" value="BGCRYSTALLIN"/>
</dbReference>
<feature type="domain" description="Beta/gamma crystallin 'Greek key'" evidence="4">
    <location>
        <begin position="146"/>
        <end position="188"/>
    </location>
</feature>
<dbReference type="InterPro" id="IPR050252">
    <property type="entry name" value="Beta/Gamma-Crystallin"/>
</dbReference>
<dbReference type="GO" id="GO:0002088">
    <property type="term" value="P:lens development in camera-type eye"/>
    <property type="evidence" value="ECO:0007669"/>
    <property type="project" value="TreeGrafter"/>
</dbReference>
<dbReference type="Gene3D" id="2.60.20.10">
    <property type="entry name" value="Crystallins"/>
    <property type="match status" value="2"/>
</dbReference>
<reference evidence="6" key="1">
    <citation type="journal article" date="2006" name="Science">
        <title>Ancient noncoding elements conserved in the human genome.</title>
        <authorList>
            <person name="Venkatesh B."/>
            <person name="Kirkness E.F."/>
            <person name="Loh Y.H."/>
            <person name="Halpern A.L."/>
            <person name="Lee A.P."/>
            <person name="Johnson J."/>
            <person name="Dandona N."/>
            <person name="Viswanathan L.D."/>
            <person name="Tay A."/>
            <person name="Venter J.C."/>
            <person name="Strausberg R.L."/>
            <person name="Brenner S."/>
        </authorList>
    </citation>
    <scope>NUCLEOTIDE SEQUENCE [LARGE SCALE GENOMIC DNA]</scope>
</reference>
<organism evidence="5 6">
    <name type="scientific">Callorhinchus milii</name>
    <name type="common">Ghost shark</name>
    <dbReference type="NCBI Taxonomy" id="7868"/>
    <lineage>
        <taxon>Eukaryota</taxon>
        <taxon>Metazoa</taxon>
        <taxon>Chordata</taxon>
        <taxon>Craniata</taxon>
        <taxon>Vertebrata</taxon>
        <taxon>Chondrichthyes</taxon>
        <taxon>Holocephali</taxon>
        <taxon>Chimaeriformes</taxon>
        <taxon>Callorhinchidae</taxon>
        <taxon>Callorhinchus</taxon>
    </lineage>
</organism>
<evidence type="ECO:0000313" key="5">
    <source>
        <dbReference type="Ensembl" id="ENSCMIP00000044680.1"/>
    </source>
</evidence>
<dbReference type="SUPFAM" id="SSF49695">
    <property type="entry name" value="gamma-Crystallin-like"/>
    <property type="match status" value="1"/>
</dbReference>
<evidence type="ECO:0000259" key="4">
    <source>
        <dbReference type="PROSITE" id="PS50915"/>
    </source>
</evidence>
<keyword evidence="3" id="KW-0677">Repeat</keyword>
<dbReference type="InterPro" id="IPR011024">
    <property type="entry name" value="G_crystallin-like"/>
</dbReference>
<dbReference type="GeneTree" id="ENSGT00940000165890"/>
<accession>A0A4W3KEM7</accession>
<reference evidence="5" key="5">
    <citation type="submission" date="2025-09" db="UniProtKB">
        <authorList>
            <consortium name="Ensembl"/>
        </authorList>
    </citation>
    <scope>IDENTIFICATION</scope>
</reference>
<dbReference type="OMA" id="CYDRWCA"/>
<evidence type="ECO:0000256" key="1">
    <source>
        <dbReference type="ARBA" id="ARBA00009646"/>
    </source>
</evidence>
<dbReference type="FunFam" id="2.60.20.10:FF:000003">
    <property type="entry name" value="Crystallin gamma S"/>
    <property type="match status" value="1"/>
</dbReference>
<dbReference type="AlphaFoldDB" id="A0A4W3KEM7"/>
<dbReference type="Ensembl" id="ENSCMIT00000045319.1">
    <property type="protein sequence ID" value="ENSCMIP00000044680.1"/>
    <property type="gene ID" value="ENSCMIG00000018479.1"/>
</dbReference>
<reference evidence="6" key="3">
    <citation type="journal article" date="2014" name="Nature">
        <title>Elephant shark genome provides unique insights into gnathostome evolution.</title>
        <authorList>
            <consortium name="International Elephant Shark Genome Sequencing Consortium"/>
            <person name="Venkatesh B."/>
            <person name="Lee A.P."/>
            <person name="Ravi V."/>
            <person name="Maurya A.K."/>
            <person name="Lian M.M."/>
            <person name="Swann J.B."/>
            <person name="Ohta Y."/>
            <person name="Flajnik M.F."/>
            <person name="Sutoh Y."/>
            <person name="Kasahara M."/>
            <person name="Hoon S."/>
            <person name="Gangu V."/>
            <person name="Roy S.W."/>
            <person name="Irimia M."/>
            <person name="Korzh V."/>
            <person name="Kondrychyn I."/>
            <person name="Lim Z.W."/>
            <person name="Tay B.H."/>
            <person name="Tohari S."/>
            <person name="Kong K.W."/>
            <person name="Ho S."/>
            <person name="Lorente-Galdos B."/>
            <person name="Quilez J."/>
            <person name="Marques-Bonet T."/>
            <person name="Raney B.J."/>
            <person name="Ingham P.W."/>
            <person name="Tay A."/>
            <person name="Hillier L.W."/>
            <person name="Minx P."/>
            <person name="Boehm T."/>
            <person name="Wilson R.K."/>
            <person name="Brenner S."/>
            <person name="Warren W.C."/>
        </authorList>
    </citation>
    <scope>NUCLEOTIDE SEQUENCE [LARGE SCALE GENOMIC DNA]</scope>
</reference>
<keyword evidence="2" id="KW-0273">Eye lens protein</keyword>
<evidence type="ECO:0000256" key="2">
    <source>
        <dbReference type="ARBA" id="ARBA00022613"/>
    </source>
</evidence>
<protein>
    <submittedName>
        <fullName evidence="5">Crystallin beta gamma X</fullName>
    </submittedName>
</protein>
<evidence type="ECO:0000313" key="6">
    <source>
        <dbReference type="Proteomes" id="UP000314986"/>
    </source>
</evidence>
<dbReference type="Proteomes" id="UP000314986">
    <property type="component" value="Unassembled WGS sequence"/>
</dbReference>
<dbReference type="SMART" id="SM00247">
    <property type="entry name" value="XTALbg"/>
    <property type="match status" value="2"/>
</dbReference>
<feature type="domain" description="Beta/gamma crystallin 'Greek key'" evidence="4">
    <location>
        <begin position="13"/>
        <end position="53"/>
    </location>
</feature>
<comment type="similarity">
    <text evidence="1">Belongs to the beta/gamma-crystallin family.</text>
</comment>
<feature type="domain" description="Beta/gamma crystallin 'Greek key'" evidence="4">
    <location>
        <begin position="105"/>
        <end position="145"/>
    </location>
</feature>
<keyword evidence="6" id="KW-1185">Reference proteome</keyword>
<proteinExistence type="inferred from homology"/>
<dbReference type="InterPro" id="IPR001064">
    <property type="entry name" value="Beta/gamma_crystallin"/>
</dbReference>
<dbReference type="Pfam" id="PF00030">
    <property type="entry name" value="Crystall"/>
    <property type="match status" value="2"/>
</dbReference>
<gene>
    <name evidence="5" type="primary">crybgx</name>
</gene>
<evidence type="ECO:0000256" key="3">
    <source>
        <dbReference type="ARBA" id="ARBA00022737"/>
    </source>
</evidence>
<dbReference type="PANTHER" id="PTHR11818">
    <property type="entry name" value="BETA/GAMMA CRYSTALLIN"/>
    <property type="match status" value="1"/>
</dbReference>
<name>A0A4W3KEM7_CALMI</name>
<dbReference type="GO" id="GO:0005212">
    <property type="term" value="F:structural constituent of eye lens"/>
    <property type="evidence" value="ECO:0007669"/>
    <property type="project" value="UniProtKB-KW"/>
</dbReference>
<dbReference type="PROSITE" id="PS50915">
    <property type="entry name" value="CRYSTALLIN_BETA_GAMMA"/>
    <property type="match status" value="4"/>
</dbReference>
<reference evidence="6" key="2">
    <citation type="journal article" date="2007" name="PLoS Biol.">
        <title>Survey sequencing and comparative analysis of the elephant shark (Callorhinchus milii) genome.</title>
        <authorList>
            <person name="Venkatesh B."/>
            <person name="Kirkness E.F."/>
            <person name="Loh Y.H."/>
            <person name="Halpern A.L."/>
            <person name="Lee A.P."/>
            <person name="Johnson J."/>
            <person name="Dandona N."/>
            <person name="Viswanathan L.D."/>
            <person name="Tay A."/>
            <person name="Venter J.C."/>
            <person name="Strausberg R.L."/>
            <person name="Brenner S."/>
        </authorList>
    </citation>
    <scope>NUCLEOTIDE SEQUENCE [LARGE SCALE GENOMIC DNA]</scope>
</reference>
<dbReference type="GO" id="GO:0007601">
    <property type="term" value="P:visual perception"/>
    <property type="evidence" value="ECO:0007669"/>
    <property type="project" value="TreeGrafter"/>
</dbReference>